<feature type="region of interest" description="Disordered" evidence="2">
    <location>
        <begin position="76"/>
        <end position="101"/>
    </location>
</feature>
<dbReference type="Gene3D" id="2.150.10.10">
    <property type="entry name" value="Serralysin-like metalloprotease, C-terminal"/>
    <property type="match status" value="5"/>
</dbReference>
<feature type="domain" description="Trimeric autotransporter adhesin YadA-like head" evidence="3">
    <location>
        <begin position="292"/>
        <end position="316"/>
    </location>
</feature>
<name>A0ABU7QFL9_AVIPA</name>
<keyword evidence="7" id="KW-1185">Reference proteome</keyword>
<feature type="domain" description="Trimeric autotransporter adhesin YadA-like stalk" evidence="4">
    <location>
        <begin position="868"/>
        <end position="899"/>
    </location>
</feature>
<reference evidence="6 7" key="1">
    <citation type="journal article" date="2022" name="Front. Microbiol.">
        <title>Commensal bacteria contribute to the growth of multidrug-resistant Avibacterium paragallinarum in chickens.</title>
        <authorList>
            <person name="Zhu J."/>
            <person name="Chen Y."/>
            <person name="Wu Y."/>
            <person name="Wang Y."/>
            <person name="Zhu K."/>
        </authorList>
    </citation>
    <scope>NUCLEOTIDE SEQUENCE [LARGE SCALE GENOMIC DNA]</scope>
    <source>
        <strain evidence="6 7">AV25</strain>
    </source>
</reference>
<dbReference type="InterPro" id="IPR008640">
    <property type="entry name" value="Adhesin_Head_dom"/>
</dbReference>
<dbReference type="InterPro" id="IPR024973">
    <property type="entry name" value="ESPR"/>
</dbReference>
<feature type="domain" description="Trimeric autotransporter adhesin YadA-like stalk" evidence="4">
    <location>
        <begin position="1636"/>
        <end position="1668"/>
    </location>
</feature>
<evidence type="ECO:0000256" key="2">
    <source>
        <dbReference type="SAM" id="MobiDB-lite"/>
    </source>
</evidence>
<feature type="coiled-coil region" evidence="1">
    <location>
        <begin position="468"/>
        <end position="535"/>
    </location>
</feature>
<feature type="region of interest" description="Disordered" evidence="2">
    <location>
        <begin position="621"/>
        <end position="642"/>
    </location>
</feature>
<evidence type="ECO:0000256" key="1">
    <source>
        <dbReference type="SAM" id="Coils"/>
    </source>
</evidence>
<dbReference type="SUPFAM" id="SSF101967">
    <property type="entry name" value="Adhesin YadA, collagen-binding domain"/>
    <property type="match status" value="4"/>
</dbReference>
<proteinExistence type="predicted"/>
<dbReference type="InterPro" id="IPR011049">
    <property type="entry name" value="Serralysin-like_metalloprot_C"/>
</dbReference>
<accession>A0ABU7QFL9</accession>
<feature type="domain" description="Trimeric autotransporter adhesin YadA-like head" evidence="3">
    <location>
        <begin position="378"/>
        <end position="401"/>
    </location>
</feature>
<feature type="domain" description="Trimeric autotransporter adhesin YadA-like head" evidence="3">
    <location>
        <begin position="703"/>
        <end position="725"/>
    </location>
</feature>
<feature type="domain" description="Trimeric autotransporter adhesin YadA-like stalk" evidence="4">
    <location>
        <begin position="764"/>
        <end position="787"/>
    </location>
</feature>
<feature type="domain" description="Trimeric autotransporter adhesin YadA-like head" evidence="3">
    <location>
        <begin position="550"/>
        <end position="568"/>
    </location>
</feature>
<feature type="domain" description="Trimeric autotransporter adhesin YadA-like head" evidence="3">
    <location>
        <begin position="641"/>
        <end position="665"/>
    </location>
</feature>
<keyword evidence="1" id="KW-0175">Coiled coil</keyword>
<sequence>MNKIFKVIFNRVTNRHEVVSEFARNRVKASSGSSQSTSSSFLSRFKLSTLTLMLFGLSATLPSYAASLVISDNIPAANSGSTSSNDTETIETSGGGSLPSDKTISKKYAGYQAGGGKTDVSYDPSVWSTPAGFNESIHRGVLGPNNSDASANNQKNYTGANEKYANSVGTIAIGGGNRGAETHSRNSVAVGDGAYAKGTVLSVNKEYYRTGDGSFLPYNPNDPSKPAVRGDGGYWLGPATALGFSANADGSSSTSIGAFTQAKGDVTTALGGSSKALADYALAIGSAANALADRSIAQGTRAKATAKYGIAIGNYAQVGDSEEIKQKEKELEEYGLKYFNGIEPTTYTKEGYEQKQQELKDLYNQITNATALGAYSIATSRGSSALGAQSEANAERATAVGGWAEAHAENTTAVGAVSKAFNERATAIGDSSTATGARSTASGFGAKAGGYAAVAMGDGAKAGWTQTMKDAMAARNTAIDKKKELQTQLDTAKTNLNQAYRDNNTSNIATYTQQVNSLQAQVDAQQKIVDDSENTVKTSAGQQGKYDGQIAIGSSAEARGQRSVAIGRLAEAGVAADANPTDTDTNAGYATALGNYARATNNYATVVGANSAASGEYSTALGASSTASKERSTAVGHSSGATEQYTTAVGDSATATALGATALGQAAKAFGEDNLAVGKRAYALAESDKDNWTPTSGTTQPRQTTALGNNSKAYIDNSVALGYNSKVSTADQVSSSDTSYLTNKDQSSKGIVSVGQTGTTLVRRITAVADGVKDDDAVTVAQLKRVQLNGGGALKYQANDANEQTTALTDGLNFKTANNNLTVAAGTSGQVTYGLNPVLTDITSIAGNSSTGPKLDFSGTDLALNNKKITGVATGVADTDAVNVKQLKDELAGAGTGSTTTVTSQSLDVTDTGSGGNHAYAVELKATDKATLAKVGTGDVADNNQNTVTGDKVFDALTTLKTEGFQVNADKGGKQKQSLGTDKTLKIAGTANEIETETSSDNNGNATVTLKLADKVKQDIAAAAAKSVDLTPYAKKDGSNITNPDTWRTNLDVYSKGETDKAINDSRTEVVGTNGIEVTPNALNPTGKTTYTVGLDAATKQKIEAAASNTGSITTVQSTDLEVQDSPQGANHAYTLNLKQDLKNKIDNAANKNLDNLDPAGKTQIKTLAKEAVSVVDGKNTSVTNTSTGDNVSYAVNVQGDLTDISSIKGSGPKVQFNQGGVELNNQKITGLTKGTDGTDAVNVDQLNETAKLSKEKVTNDDGTISVTEGTQAPGEGKNFVVGLSKAYKEKIDQAAAAATNNAGNIANKADINLGNIDTAGKKVIKDLITLKDGTNTTVQETDVNGVKQYQVNVDLTNYAKTDASNIPENNVQNWVDKLSGDTVVKPANTEKGKLVNEKGLVNYVAQELEPYSTTLTYNSDTNTPQKLNLKDGTLTVQGTADQITTSHDTQGNIKVGLAQSAVEKLNKVDNKLDKDLGNLDATGKGKIQELVKNTVEVQDGTNTTVSTENGTDGKKIYKVNVDLTPYAKKSDLDGKANAGDVIKADGSNVTNNQNFVDAIEANAKLTYKANGTGTQEVALSDGLNFKDGKNTTATVGADGVVTFDVKPALTDITSISGNGTTLTLNAEGANLGGKKLSGLKDGEISPSSTDAVTGKQLNTVASNTIALEGDTGKTDLQRLDKNGGISFKIEGNDDIVTAASDGKVALSLSKGAVADNDNKVVTGDTVKKYLTQNYYNKTDVDGLAKASKEKVTSDDNSIKVTEKAGTNGEGKTFDVALSDALKEKINNAADTTTVNNALDNKADKSLGNLDPTGTAKVKALAKEAVSVANGVNTTVRKETTGTNNENDVYKVDVKGDLTEITSI</sequence>
<gene>
    <name evidence="6" type="ORF">M5S13_00070</name>
</gene>
<dbReference type="Pfam" id="PF05658">
    <property type="entry name" value="YadA_head"/>
    <property type="match status" value="10"/>
</dbReference>
<dbReference type="EMBL" id="JAMDKF010000001">
    <property type="protein sequence ID" value="MEE6040286.1"/>
    <property type="molecule type" value="Genomic_DNA"/>
</dbReference>
<evidence type="ECO:0000313" key="6">
    <source>
        <dbReference type="EMBL" id="MEE6040286.1"/>
    </source>
</evidence>
<feature type="domain" description="Trimeric autotransporter adhesin YadA-like head" evidence="3">
    <location>
        <begin position="613"/>
        <end position="639"/>
    </location>
</feature>
<organism evidence="6 7">
    <name type="scientific">Avibacterium paragallinarum</name>
    <name type="common">Haemophilus gallinarum</name>
    <dbReference type="NCBI Taxonomy" id="728"/>
    <lineage>
        <taxon>Bacteria</taxon>
        <taxon>Pseudomonadati</taxon>
        <taxon>Pseudomonadota</taxon>
        <taxon>Gammaproteobacteria</taxon>
        <taxon>Pasteurellales</taxon>
        <taxon>Pasteurellaceae</taxon>
        <taxon>Avibacterium</taxon>
    </lineage>
</organism>
<dbReference type="Pfam" id="PF05662">
    <property type="entry name" value="YadA_stalk"/>
    <property type="match status" value="4"/>
</dbReference>
<feature type="compositionally biased region" description="Polar residues" evidence="2">
    <location>
        <begin position="76"/>
        <end position="92"/>
    </location>
</feature>
<dbReference type="Gene3D" id="6.10.250.2040">
    <property type="match status" value="1"/>
</dbReference>
<comment type="caution">
    <text evidence="6">The sequence shown here is derived from an EMBL/GenBank/DDBJ whole genome shotgun (WGS) entry which is preliminary data.</text>
</comment>
<evidence type="ECO:0000259" key="3">
    <source>
        <dbReference type="Pfam" id="PF05658"/>
    </source>
</evidence>
<evidence type="ECO:0000259" key="4">
    <source>
        <dbReference type="Pfam" id="PF05662"/>
    </source>
</evidence>
<dbReference type="RefSeq" id="WP_330935052.1">
    <property type="nucleotide sequence ID" value="NZ_JAMDKE010000006.1"/>
</dbReference>
<dbReference type="InterPro" id="IPR008635">
    <property type="entry name" value="Coiled_stalk_dom"/>
</dbReference>
<feature type="domain" description="Trimeric autotransporter adhesin YadA-like head" evidence="3">
    <location>
        <begin position="423"/>
        <end position="446"/>
    </location>
</feature>
<dbReference type="CDD" id="cd12820">
    <property type="entry name" value="LbR_YadA-like"/>
    <property type="match status" value="3"/>
</dbReference>
<feature type="domain" description="Trimeric autotransporter adhesin YadA-like head" evidence="3">
    <location>
        <begin position="589"/>
        <end position="611"/>
    </location>
</feature>
<dbReference type="Pfam" id="PF13018">
    <property type="entry name" value="ESPR"/>
    <property type="match status" value="1"/>
</dbReference>
<dbReference type="Gene3D" id="1.20.5.170">
    <property type="match status" value="1"/>
</dbReference>
<feature type="domain" description="Trimeric autotransporter adhesin YadA-like stalk" evidence="4">
    <location>
        <begin position="1228"/>
        <end position="1264"/>
    </location>
</feature>
<feature type="domain" description="ESPR" evidence="5">
    <location>
        <begin position="1"/>
        <end position="39"/>
    </location>
</feature>
<protein>
    <submittedName>
        <fullName evidence="6">Uncharacterized protein</fullName>
    </submittedName>
</protein>
<evidence type="ECO:0000313" key="7">
    <source>
        <dbReference type="Proteomes" id="UP001347884"/>
    </source>
</evidence>
<dbReference type="Proteomes" id="UP001347884">
    <property type="component" value="Unassembled WGS sequence"/>
</dbReference>
<feature type="domain" description="Trimeric autotransporter adhesin YadA-like head" evidence="3">
    <location>
        <begin position="239"/>
        <end position="259"/>
    </location>
</feature>
<evidence type="ECO:0000259" key="5">
    <source>
        <dbReference type="Pfam" id="PF13018"/>
    </source>
</evidence>
<feature type="domain" description="Trimeric autotransporter adhesin YadA-like head" evidence="3">
    <location>
        <begin position="262"/>
        <end position="287"/>
    </location>
</feature>